<reference evidence="2" key="1">
    <citation type="submission" date="2023-06" db="EMBL/GenBank/DDBJ databases">
        <title>Genome-scale phylogeny and comparative genomics of the fungal order Sordariales.</title>
        <authorList>
            <consortium name="Lawrence Berkeley National Laboratory"/>
            <person name="Hensen N."/>
            <person name="Bonometti L."/>
            <person name="Westerberg I."/>
            <person name="Brannstrom I.O."/>
            <person name="Guillou S."/>
            <person name="Cros-Aarteil S."/>
            <person name="Calhoun S."/>
            <person name="Haridas S."/>
            <person name="Kuo A."/>
            <person name="Mondo S."/>
            <person name="Pangilinan J."/>
            <person name="Riley R."/>
            <person name="Labutti K."/>
            <person name="Andreopoulos B."/>
            <person name="Lipzen A."/>
            <person name="Chen C."/>
            <person name="Yanf M."/>
            <person name="Daum C."/>
            <person name="Ng V."/>
            <person name="Clum A."/>
            <person name="Steindorff A."/>
            <person name="Ohm R."/>
            <person name="Martin F."/>
            <person name="Silar P."/>
            <person name="Natvig D."/>
            <person name="Lalanne C."/>
            <person name="Gautier V."/>
            <person name="Ament-Velasquez S.L."/>
            <person name="Kruys A."/>
            <person name="Hutchinson M.I."/>
            <person name="Powell A.J."/>
            <person name="Barry K."/>
            <person name="Miller A.N."/>
            <person name="Grigoriev I.V."/>
            <person name="Debuchy R."/>
            <person name="Gladieux P."/>
            <person name="Thoren M.H."/>
            <person name="Johannesson H."/>
        </authorList>
    </citation>
    <scope>NUCLEOTIDE SEQUENCE</scope>
    <source>
        <strain evidence="2">SMH4607-1</strain>
    </source>
</reference>
<dbReference type="AlphaFoldDB" id="A0AA40BAP4"/>
<evidence type="ECO:0000313" key="2">
    <source>
        <dbReference type="EMBL" id="KAK0730735.1"/>
    </source>
</evidence>
<proteinExistence type="predicted"/>
<keyword evidence="3" id="KW-1185">Reference proteome</keyword>
<sequence length="60" mass="6858">MPNPNPRYIWRSATWMLARIGMSPRNDMECACFMNSESGGSDLGDRQERLTGAQPRAHWC</sequence>
<evidence type="ECO:0000256" key="1">
    <source>
        <dbReference type="SAM" id="MobiDB-lite"/>
    </source>
</evidence>
<organism evidence="2 3">
    <name type="scientific">Lasiosphaeris hirsuta</name>
    <dbReference type="NCBI Taxonomy" id="260670"/>
    <lineage>
        <taxon>Eukaryota</taxon>
        <taxon>Fungi</taxon>
        <taxon>Dikarya</taxon>
        <taxon>Ascomycota</taxon>
        <taxon>Pezizomycotina</taxon>
        <taxon>Sordariomycetes</taxon>
        <taxon>Sordariomycetidae</taxon>
        <taxon>Sordariales</taxon>
        <taxon>Lasiosphaeriaceae</taxon>
        <taxon>Lasiosphaeris</taxon>
    </lineage>
</organism>
<comment type="caution">
    <text evidence="2">The sequence shown here is derived from an EMBL/GenBank/DDBJ whole genome shotgun (WGS) entry which is preliminary data.</text>
</comment>
<dbReference type="EMBL" id="JAUKUA010000001">
    <property type="protein sequence ID" value="KAK0730735.1"/>
    <property type="molecule type" value="Genomic_DNA"/>
</dbReference>
<protein>
    <submittedName>
        <fullName evidence="2">Uncharacterized protein</fullName>
    </submittedName>
</protein>
<gene>
    <name evidence="2" type="ORF">B0H67DRAFT_562713</name>
</gene>
<evidence type="ECO:0000313" key="3">
    <source>
        <dbReference type="Proteomes" id="UP001172102"/>
    </source>
</evidence>
<name>A0AA40BAP4_9PEZI</name>
<dbReference type="Proteomes" id="UP001172102">
    <property type="component" value="Unassembled WGS sequence"/>
</dbReference>
<accession>A0AA40BAP4</accession>
<feature type="region of interest" description="Disordered" evidence="1">
    <location>
        <begin position="38"/>
        <end position="60"/>
    </location>
</feature>